<dbReference type="STRING" id="1337093.MBELCI_0544"/>
<protein>
    <submittedName>
        <fullName evidence="5">OmpA family protein</fullName>
    </submittedName>
</protein>
<keyword evidence="3" id="KW-0732">Signal</keyword>
<dbReference type="GO" id="GO:0016020">
    <property type="term" value="C:membrane"/>
    <property type="evidence" value="ECO:0007669"/>
    <property type="project" value="UniProtKB-UniRule"/>
</dbReference>
<dbReference type="SUPFAM" id="SSF103088">
    <property type="entry name" value="OmpA-like"/>
    <property type="match status" value="1"/>
</dbReference>
<dbReference type="InterPro" id="IPR006665">
    <property type="entry name" value="OmpA-like"/>
</dbReference>
<dbReference type="eggNOG" id="COG2885">
    <property type="taxonomic scope" value="Bacteria"/>
</dbReference>
<dbReference type="CDD" id="cd07185">
    <property type="entry name" value="OmpA_C-like"/>
    <property type="match status" value="1"/>
</dbReference>
<feature type="region of interest" description="Disordered" evidence="2">
    <location>
        <begin position="165"/>
        <end position="186"/>
    </location>
</feature>
<dbReference type="AlphaFoldDB" id="U2Z089"/>
<evidence type="ECO:0000256" key="2">
    <source>
        <dbReference type="SAM" id="MobiDB-lite"/>
    </source>
</evidence>
<dbReference type="EMBL" id="BATB01000004">
    <property type="protein sequence ID" value="GAD54492.1"/>
    <property type="molecule type" value="Genomic_DNA"/>
</dbReference>
<dbReference type="Proteomes" id="UP000016566">
    <property type="component" value="Unassembled WGS sequence"/>
</dbReference>
<organism evidence="5 6">
    <name type="scientific">Limimaricola cinnabarinus LL-001</name>
    <dbReference type="NCBI Taxonomy" id="1337093"/>
    <lineage>
        <taxon>Bacteria</taxon>
        <taxon>Pseudomonadati</taxon>
        <taxon>Pseudomonadota</taxon>
        <taxon>Alphaproteobacteria</taxon>
        <taxon>Rhodobacterales</taxon>
        <taxon>Paracoccaceae</taxon>
        <taxon>Limimaricola</taxon>
    </lineage>
</organism>
<comment type="caution">
    <text evidence="5">The sequence shown here is derived from an EMBL/GenBank/DDBJ whole genome shotgun (WGS) entry which is preliminary data.</text>
</comment>
<dbReference type="Gene3D" id="3.30.1330.60">
    <property type="entry name" value="OmpA-like domain"/>
    <property type="match status" value="1"/>
</dbReference>
<sequence>MASYITAKLRAVAGGIAAVGLTLGALSAPALAQDPRIVPAERYVPGIWIDPDGCEHWAMDDGAEGFMGPRRMRDGSPVCHRSEICGIVPTDTLFATDRYDVSAAGRERLRQFFGGADAFGFLIYGHTDSRASDEYNITLSNNRARSVAQVAQGLGARVVDVRGFGERQPKRRTRPPPECRPIAASKSTACAEERHHDCPEELRDPRLARLRRRLCADRPRQVRRSRHQLA</sequence>
<feature type="chain" id="PRO_5004636621" evidence="3">
    <location>
        <begin position="33"/>
        <end position="230"/>
    </location>
</feature>
<proteinExistence type="predicted"/>
<keyword evidence="6" id="KW-1185">Reference proteome</keyword>
<feature type="signal peptide" evidence="3">
    <location>
        <begin position="1"/>
        <end position="32"/>
    </location>
</feature>
<accession>U2Z089</accession>
<dbReference type="Pfam" id="PF00691">
    <property type="entry name" value="OmpA"/>
    <property type="match status" value="1"/>
</dbReference>
<name>U2Z089_9RHOB</name>
<dbReference type="PROSITE" id="PS51123">
    <property type="entry name" value="OMPA_2"/>
    <property type="match status" value="1"/>
</dbReference>
<evidence type="ECO:0000313" key="5">
    <source>
        <dbReference type="EMBL" id="GAD54492.1"/>
    </source>
</evidence>
<evidence type="ECO:0000259" key="4">
    <source>
        <dbReference type="PROSITE" id="PS51123"/>
    </source>
</evidence>
<reference evidence="5" key="1">
    <citation type="journal article" date="2013" name="Genome Announc.">
        <title>Draft Genome Sequence of Loktanella cinnabarina LL-001T, Isolated from Deep-Sea Floor Sediment.</title>
        <authorList>
            <person name="Nishi S."/>
            <person name="Tsubouchi T."/>
            <person name="Takaki Y."/>
            <person name="Koyanagi R."/>
            <person name="Satoh N."/>
            <person name="Maruyama T."/>
            <person name="Hatada Y."/>
        </authorList>
    </citation>
    <scope>NUCLEOTIDE SEQUENCE [LARGE SCALE GENOMIC DNA]</scope>
    <source>
        <strain evidence="5">LL-001</strain>
    </source>
</reference>
<gene>
    <name evidence="5" type="ORF">MBELCI_0544</name>
</gene>
<evidence type="ECO:0000256" key="3">
    <source>
        <dbReference type="SAM" id="SignalP"/>
    </source>
</evidence>
<dbReference type="InterPro" id="IPR036737">
    <property type="entry name" value="OmpA-like_sf"/>
</dbReference>
<evidence type="ECO:0000313" key="6">
    <source>
        <dbReference type="Proteomes" id="UP000016566"/>
    </source>
</evidence>
<keyword evidence="1" id="KW-0472">Membrane</keyword>
<evidence type="ECO:0000256" key="1">
    <source>
        <dbReference type="PROSITE-ProRule" id="PRU00473"/>
    </source>
</evidence>
<feature type="domain" description="OmpA-like" evidence="4">
    <location>
        <begin position="81"/>
        <end position="186"/>
    </location>
</feature>